<dbReference type="EMBL" id="GBRH01273278">
    <property type="protein sequence ID" value="JAD24617.1"/>
    <property type="molecule type" value="Transcribed_RNA"/>
</dbReference>
<reference evidence="1" key="1">
    <citation type="submission" date="2014-09" db="EMBL/GenBank/DDBJ databases">
        <authorList>
            <person name="Magalhaes I.L.F."/>
            <person name="Oliveira U."/>
            <person name="Santos F.R."/>
            <person name="Vidigal T.H.D.A."/>
            <person name="Brescovit A.D."/>
            <person name="Santos A.J."/>
        </authorList>
    </citation>
    <scope>NUCLEOTIDE SEQUENCE</scope>
    <source>
        <tissue evidence="1">Shoot tissue taken approximately 20 cm above the soil surface</tissue>
    </source>
</reference>
<reference evidence="1" key="2">
    <citation type="journal article" date="2015" name="Data Brief">
        <title>Shoot transcriptome of the giant reed, Arundo donax.</title>
        <authorList>
            <person name="Barrero R.A."/>
            <person name="Guerrero F.D."/>
            <person name="Moolhuijzen P."/>
            <person name="Goolsby J.A."/>
            <person name="Tidwell J."/>
            <person name="Bellgard S.E."/>
            <person name="Bellgard M.I."/>
        </authorList>
    </citation>
    <scope>NUCLEOTIDE SEQUENCE</scope>
    <source>
        <tissue evidence="1">Shoot tissue taken approximately 20 cm above the soil surface</tissue>
    </source>
</reference>
<dbReference type="AlphaFoldDB" id="A0A0A8YQI7"/>
<sequence>MGFITRDTGYPPMVLHIKWHLVVSTTTISFSVLNKLG</sequence>
<organism evidence="1">
    <name type="scientific">Arundo donax</name>
    <name type="common">Giant reed</name>
    <name type="synonym">Donax arundinaceus</name>
    <dbReference type="NCBI Taxonomy" id="35708"/>
    <lineage>
        <taxon>Eukaryota</taxon>
        <taxon>Viridiplantae</taxon>
        <taxon>Streptophyta</taxon>
        <taxon>Embryophyta</taxon>
        <taxon>Tracheophyta</taxon>
        <taxon>Spermatophyta</taxon>
        <taxon>Magnoliopsida</taxon>
        <taxon>Liliopsida</taxon>
        <taxon>Poales</taxon>
        <taxon>Poaceae</taxon>
        <taxon>PACMAD clade</taxon>
        <taxon>Arundinoideae</taxon>
        <taxon>Arundineae</taxon>
        <taxon>Arundo</taxon>
    </lineage>
</organism>
<protein>
    <submittedName>
        <fullName evidence="1">Uncharacterized protein</fullName>
    </submittedName>
</protein>
<proteinExistence type="predicted"/>
<accession>A0A0A8YQI7</accession>
<name>A0A0A8YQI7_ARUDO</name>
<evidence type="ECO:0000313" key="1">
    <source>
        <dbReference type="EMBL" id="JAD24617.1"/>
    </source>
</evidence>